<feature type="transmembrane region" description="Helical" evidence="1">
    <location>
        <begin position="53"/>
        <end position="77"/>
    </location>
</feature>
<name>A0A7U2FD40_PHANO</name>
<feature type="transmembrane region" description="Helical" evidence="1">
    <location>
        <begin position="6"/>
        <end position="32"/>
    </location>
</feature>
<sequence length="79" mass="9391">MEKRDIAVLCAYTIILLLVFFVHLCFGCAALVKEERNSNKMKKMKDERCSLRLFFVPNFFSPYLFTHFFLFFFLTYIGG</sequence>
<evidence type="ECO:0000313" key="3">
    <source>
        <dbReference type="Proteomes" id="UP000663193"/>
    </source>
</evidence>
<dbReference type="VEuPathDB" id="FungiDB:JI435_419030"/>
<dbReference type="AlphaFoldDB" id="A0A7U2FD40"/>
<accession>A0A7U2FD40</accession>
<dbReference type="Proteomes" id="UP000663193">
    <property type="component" value="Chromosome 14"/>
</dbReference>
<protein>
    <submittedName>
        <fullName evidence="2">Uncharacterized protein</fullName>
    </submittedName>
</protein>
<reference evidence="3" key="1">
    <citation type="journal article" date="2021" name="BMC Genomics">
        <title>Chromosome-level genome assembly and manually-curated proteome of model necrotroph Parastagonospora nodorum Sn15 reveals a genome-wide trove of candidate effector homologs, and redundancy of virulence-related functions within an accessory chromosome.</title>
        <authorList>
            <person name="Bertazzoni S."/>
            <person name="Jones D.A.B."/>
            <person name="Phan H.T."/>
            <person name="Tan K.-C."/>
            <person name="Hane J.K."/>
        </authorList>
    </citation>
    <scope>NUCLEOTIDE SEQUENCE [LARGE SCALE GENOMIC DNA]</scope>
    <source>
        <strain evidence="3">SN15 / ATCC MYA-4574 / FGSC 10173)</strain>
    </source>
</reference>
<keyword evidence="3" id="KW-1185">Reference proteome</keyword>
<keyword evidence="1" id="KW-0472">Membrane</keyword>
<organism evidence="2 3">
    <name type="scientific">Phaeosphaeria nodorum (strain SN15 / ATCC MYA-4574 / FGSC 10173)</name>
    <name type="common">Glume blotch fungus</name>
    <name type="synonym">Parastagonospora nodorum</name>
    <dbReference type="NCBI Taxonomy" id="321614"/>
    <lineage>
        <taxon>Eukaryota</taxon>
        <taxon>Fungi</taxon>
        <taxon>Dikarya</taxon>
        <taxon>Ascomycota</taxon>
        <taxon>Pezizomycotina</taxon>
        <taxon>Dothideomycetes</taxon>
        <taxon>Pleosporomycetidae</taxon>
        <taxon>Pleosporales</taxon>
        <taxon>Pleosporineae</taxon>
        <taxon>Phaeosphaeriaceae</taxon>
        <taxon>Parastagonospora</taxon>
    </lineage>
</organism>
<gene>
    <name evidence="2" type="ORF">JI435_419030</name>
</gene>
<evidence type="ECO:0000256" key="1">
    <source>
        <dbReference type="SAM" id="Phobius"/>
    </source>
</evidence>
<keyword evidence="1" id="KW-1133">Transmembrane helix</keyword>
<dbReference type="EMBL" id="CP069036">
    <property type="protein sequence ID" value="QRD03057.1"/>
    <property type="molecule type" value="Genomic_DNA"/>
</dbReference>
<keyword evidence="1" id="KW-0812">Transmembrane</keyword>
<proteinExistence type="predicted"/>
<evidence type="ECO:0000313" key="2">
    <source>
        <dbReference type="EMBL" id="QRD03057.1"/>
    </source>
</evidence>